<protein>
    <submittedName>
        <fullName evidence="2">Uncharacterized protein</fullName>
    </submittedName>
</protein>
<name>A0AAU1M2N7_9ACTN</name>
<dbReference type="EMBL" id="CP108169">
    <property type="protein sequence ID" value="WTQ77647.1"/>
    <property type="molecule type" value="Genomic_DNA"/>
</dbReference>
<feature type="transmembrane region" description="Helical" evidence="1">
    <location>
        <begin position="53"/>
        <end position="69"/>
    </location>
</feature>
<accession>A0AAU1M2N7</accession>
<evidence type="ECO:0000256" key="1">
    <source>
        <dbReference type="SAM" id="Phobius"/>
    </source>
</evidence>
<sequence>MSTAIPVPDDWRPFFSSWDEIRHGYHAGDKDEAVRDCADRLDATWPGSGSDPVLFWTLGMLLLAPYVAFGSPGTGVEDRAVAVLRRVARGGDGRVCAHGWHPYEADVDEVLERLPAFLDRLSAPMEQALDDLLPKDLLPADHLDGLEDEEAEPANLSGPEILARWQCPCAVPGFARAALDYLGATVR</sequence>
<organism evidence="2">
    <name type="scientific">Streptomyces sp. NBC_00148</name>
    <dbReference type="NCBI Taxonomy" id="2903626"/>
    <lineage>
        <taxon>Bacteria</taxon>
        <taxon>Bacillati</taxon>
        <taxon>Actinomycetota</taxon>
        <taxon>Actinomycetes</taxon>
        <taxon>Kitasatosporales</taxon>
        <taxon>Streptomycetaceae</taxon>
        <taxon>Streptomyces</taxon>
    </lineage>
</organism>
<keyword evidence="1" id="KW-0812">Transmembrane</keyword>
<evidence type="ECO:0000313" key="2">
    <source>
        <dbReference type="EMBL" id="WTQ77647.1"/>
    </source>
</evidence>
<proteinExistence type="predicted"/>
<keyword evidence="1" id="KW-1133">Transmembrane helix</keyword>
<gene>
    <name evidence="2" type="ORF">OG222_32920</name>
</gene>
<reference evidence="2" key="1">
    <citation type="submission" date="2022-10" db="EMBL/GenBank/DDBJ databases">
        <title>The complete genomes of actinobacterial strains from the NBC collection.</title>
        <authorList>
            <person name="Joergensen T.S."/>
            <person name="Alvarez Arevalo M."/>
            <person name="Sterndorff E.B."/>
            <person name="Faurdal D."/>
            <person name="Vuksanovic O."/>
            <person name="Mourched A.-S."/>
            <person name="Charusanti P."/>
            <person name="Shaw S."/>
            <person name="Blin K."/>
            <person name="Weber T."/>
        </authorList>
    </citation>
    <scope>NUCLEOTIDE SEQUENCE</scope>
    <source>
        <strain evidence="2">NBC_00148</strain>
    </source>
</reference>
<dbReference type="AlphaFoldDB" id="A0AAU1M2N7"/>
<keyword evidence="1" id="KW-0472">Membrane</keyword>